<proteinExistence type="predicted"/>
<evidence type="ECO:0000313" key="2">
    <source>
        <dbReference type="EMBL" id="KAK6008123.1"/>
    </source>
</evidence>
<dbReference type="Proteomes" id="UP001341245">
    <property type="component" value="Unassembled WGS sequence"/>
</dbReference>
<keyword evidence="3" id="KW-1185">Reference proteome</keyword>
<protein>
    <submittedName>
        <fullName evidence="2">Uncharacterized protein</fullName>
    </submittedName>
</protein>
<organism evidence="2 3">
    <name type="scientific">Aureobasidium pullulans</name>
    <name type="common">Black yeast</name>
    <name type="synonym">Pullularia pullulans</name>
    <dbReference type="NCBI Taxonomy" id="5580"/>
    <lineage>
        <taxon>Eukaryota</taxon>
        <taxon>Fungi</taxon>
        <taxon>Dikarya</taxon>
        <taxon>Ascomycota</taxon>
        <taxon>Pezizomycotina</taxon>
        <taxon>Dothideomycetes</taxon>
        <taxon>Dothideomycetidae</taxon>
        <taxon>Dothideales</taxon>
        <taxon>Saccotheciaceae</taxon>
        <taxon>Aureobasidium</taxon>
    </lineage>
</organism>
<reference evidence="2 3" key="1">
    <citation type="submission" date="2023-11" db="EMBL/GenBank/DDBJ databases">
        <title>Draft genome sequence and annotation of the polyextremotolerant black yeast-like fungus Aureobasidium pullulans NRRL 62042.</title>
        <authorList>
            <person name="Dielentheis-Frenken M.R.E."/>
            <person name="Wibberg D."/>
            <person name="Blank L.M."/>
            <person name="Tiso T."/>
        </authorList>
    </citation>
    <scope>NUCLEOTIDE SEQUENCE [LARGE SCALE GENOMIC DNA]</scope>
    <source>
        <strain evidence="2 3">NRRL 62042</strain>
    </source>
</reference>
<name>A0ABR0TUM9_AURPU</name>
<dbReference type="EMBL" id="JASGXD010000001">
    <property type="protein sequence ID" value="KAK6008123.1"/>
    <property type="molecule type" value="Genomic_DNA"/>
</dbReference>
<comment type="caution">
    <text evidence="2">The sequence shown here is derived from an EMBL/GenBank/DDBJ whole genome shotgun (WGS) entry which is preliminary data.</text>
</comment>
<accession>A0ABR0TUM9</accession>
<evidence type="ECO:0000313" key="3">
    <source>
        <dbReference type="Proteomes" id="UP001341245"/>
    </source>
</evidence>
<sequence length="126" mass="13123">MSFLGVLVAVVEALNGLGVAFTSNPSSSPGTQELGSKLIKASLAFQLAVIVVCFVLAELFHRNCVKSGICTTQIKTPLVVLSFIPETSYTPSSPRVVLLGLRGHNDAAQLGGVEYLASRSLSASTS</sequence>
<feature type="transmembrane region" description="Helical" evidence="1">
    <location>
        <begin position="38"/>
        <end position="57"/>
    </location>
</feature>
<keyword evidence="1" id="KW-0812">Transmembrane</keyword>
<keyword evidence="1" id="KW-0472">Membrane</keyword>
<gene>
    <name evidence="2" type="ORF">QM012_000026</name>
</gene>
<keyword evidence="1" id="KW-1133">Transmembrane helix</keyword>
<evidence type="ECO:0000256" key="1">
    <source>
        <dbReference type="SAM" id="Phobius"/>
    </source>
</evidence>